<organism evidence="1 2">
    <name type="scientific">Deinobacterium chartae</name>
    <dbReference type="NCBI Taxonomy" id="521158"/>
    <lineage>
        <taxon>Bacteria</taxon>
        <taxon>Thermotogati</taxon>
        <taxon>Deinococcota</taxon>
        <taxon>Deinococci</taxon>
        <taxon>Deinococcales</taxon>
        <taxon>Deinococcaceae</taxon>
        <taxon>Deinobacterium</taxon>
    </lineage>
</organism>
<dbReference type="RefSeq" id="WP_183988341.1">
    <property type="nucleotide sequence ID" value="NZ_JACHHG010000013.1"/>
</dbReference>
<dbReference type="AlphaFoldDB" id="A0A841I1B1"/>
<sequence length="98" mass="10872">MSERPTVWHLPRLAASLGGEPLALPGAPGKLLTWELRAPRMDLAQRSVYLCLEGELLLDLPHGDFVHLRPLEACRIEAQVARTLTPVERASVLVIRES</sequence>
<evidence type="ECO:0000313" key="2">
    <source>
        <dbReference type="Proteomes" id="UP000569951"/>
    </source>
</evidence>
<dbReference type="EMBL" id="JACHHG010000013">
    <property type="protein sequence ID" value="MBB6099591.1"/>
    <property type="molecule type" value="Genomic_DNA"/>
</dbReference>
<evidence type="ECO:0008006" key="3">
    <source>
        <dbReference type="Google" id="ProtNLM"/>
    </source>
</evidence>
<accession>A0A841I1B1</accession>
<keyword evidence="2" id="KW-1185">Reference proteome</keyword>
<protein>
    <recommendedName>
        <fullName evidence="3">Cupin domain-containing protein</fullName>
    </recommendedName>
</protein>
<dbReference type="Proteomes" id="UP000569951">
    <property type="component" value="Unassembled WGS sequence"/>
</dbReference>
<proteinExistence type="predicted"/>
<reference evidence="1 2" key="1">
    <citation type="submission" date="2020-08" db="EMBL/GenBank/DDBJ databases">
        <title>Genomic Encyclopedia of Type Strains, Phase IV (KMG-IV): sequencing the most valuable type-strain genomes for metagenomic binning, comparative biology and taxonomic classification.</title>
        <authorList>
            <person name="Goeker M."/>
        </authorList>
    </citation>
    <scope>NUCLEOTIDE SEQUENCE [LARGE SCALE GENOMIC DNA]</scope>
    <source>
        <strain evidence="1 2">DSM 21458</strain>
    </source>
</reference>
<evidence type="ECO:0000313" key="1">
    <source>
        <dbReference type="EMBL" id="MBB6099591.1"/>
    </source>
</evidence>
<gene>
    <name evidence="1" type="ORF">HNR42_003044</name>
</gene>
<comment type="caution">
    <text evidence="1">The sequence shown here is derived from an EMBL/GenBank/DDBJ whole genome shotgun (WGS) entry which is preliminary data.</text>
</comment>
<name>A0A841I1B1_9DEIO</name>